<dbReference type="Proteomes" id="UP000008820">
    <property type="component" value="Chromosome 2"/>
</dbReference>
<organism evidence="2 3">
    <name type="scientific">Aedes aegypti</name>
    <name type="common">Yellowfever mosquito</name>
    <name type="synonym">Culex aegypti</name>
    <dbReference type="NCBI Taxonomy" id="7159"/>
    <lineage>
        <taxon>Eukaryota</taxon>
        <taxon>Metazoa</taxon>
        <taxon>Ecdysozoa</taxon>
        <taxon>Arthropoda</taxon>
        <taxon>Hexapoda</taxon>
        <taxon>Insecta</taxon>
        <taxon>Pterygota</taxon>
        <taxon>Neoptera</taxon>
        <taxon>Endopterygota</taxon>
        <taxon>Diptera</taxon>
        <taxon>Nematocera</taxon>
        <taxon>Culicoidea</taxon>
        <taxon>Culicidae</taxon>
        <taxon>Culicinae</taxon>
        <taxon>Aedini</taxon>
        <taxon>Aedes</taxon>
        <taxon>Stegomyia</taxon>
    </lineage>
</organism>
<dbReference type="EnsemblMetazoa" id="AAEL024010-RC">
    <property type="protein sequence ID" value="AAEL024010-PC"/>
    <property type="gene ID" value="AAEL024010"/>
</dbReference>
<accession>A0A6I8U4S7</accession>
<feature type="region of interest" description="Disordered" evidence="1">
    <location>
        <begin position="174"/>
        <end position="239"/>
    </location>
</feature>
<dbReference type="AlphaFoldDB" id="A0A6I8U4S7"/>
<evidence type="ECO:0000256" key="1">
    <source>
        <dbReference type="SAM" id="MobiDB-lite"/>
    </source>
</evidence>
<reference evidence="2" key="2">
    <citation type="submission" date="2020-05" db="UniProtKB">
        <authorList>
            <consortium name="EnsemblMetazoa"/>
        </authorList>
    </citation>
    <scope>IDENTIFICATION</scope>
    <source>
        <strain evidence="2">LVP_AGWG</strain>
    </source>
</reference>
<dbReference type="InParanoid" id="A0A6I8U4S7"/>
<feature type="compositionally biased region" description="Basic and acidic residues" evidence="1">
    <location>
        <begin position="140"/>
        <end position="149"/>
    </location>
</feature>
<protein>
    <submittedName>
        <fullName evidence="2">Uncharacterized protein</fullName>
    </submittedName>
</protein>
<sequence>MISLPGCDEIGNCSCPLSDSLQVYCRKCGQYVDGGLVQNHVNNNQLVGCEAITGQSGEDYGGGGNTNWAGSTAIACDNLMDCDGDNNGNSIQISTGDNGITYRSISSGSALNELLLQDLQFHSPDTAAGERSNEWNCCTSRDDARHNEENNNNLPSGASLSSPVIRYIGETVPAGTTPIDATAADRAPVGDTAGNNANSPNNNHEPAQTTIDDDGEVGPNDEDHKSADNDDDDGGDTFRNLAENGLVRLDMSQIIDQTGLPTYEAALRLESSGYV</sequence>
<feature type="compositionally biased region" description="Acidic residues" evidence="1">
    <location>
        <begin position="211"/>
        <end position="220"/>
    </location>
</feature>
<proteinExistence type="predicted"/>
<feature type="compositionally biased region" description="Polar residues" evidence="1">
    <location>
        <begin position="150"/>
        <end position="160"/>
    </location>
</feature>
<keyword evidence="3" id="KW-1185">Reference proteome</keyword>
<reference evidence="2 3" key="1">
    <citation type="submission" date="2017-06" db="EMBL/GenBank/DDBJ databases">
        <title>Aedes aegypti genome working group (AGWG) sequencing and assembly.</title>
        <authorList>
            <consortium name="Aedes aegypti Genome Working Group (AGWG)"/>
            <person name="Matthews B.J."/>
        </authorList>
    </citation>
    <scope>NUCLEOTIDE SEQUENCE [LARGE SCALE GENOMIC DNA]</scope>
    <source>
        <strain evidence="2 3">LVP_AGWG</strain>
    </source>
</reference>
<evidence type="ECO:0000313" key="2">
    <source>
        <dbReference type="EnsemblMetazoa" id="AAEL024010-PC"/>
    </source>
</evidence>
<dbReference type="EnsemblMetazoa" id="AAEL024010-RB">
    <property type="protein sequence ID" value="AAEL024010-PB"/>
    <property type="gene ID" value="AAEL024010"/>
</dbReference>
<name>A0A6I8U4S7_AEDAE</name>
<gene>
    <name evidence="2" type="primary">110675790</name>
</gene>
<feature type="region of interest" description="Disordered" evidence="1">
    <location>
        <begin position="140"/>
        <end position="160"/>
    </location>
</feature>
<evidence type="ECO:0000313" key="3">
    <source>
        <dbReference type="Proteomes" id="UP000008820"/>
    </source>
</evidence>
<dbReference type="OrthoDB" id="428480at2759"/>